<dbReference type="InterPro" id="IPR001952">
    <property type="entry name" value="Alkaline_phosphatase"/>
</dbReference>
<dbReference type="GO" id="GO:0004035">
    <property type="term" value="F:alkaline phosphatase activity"/>
    <property type="evidence" value="ECO:0007669"/>
    <property type="project" value="UniProtKB-EC"/>
</dbReference>
<dbReference type="SUPFAM" id="SSF53649">
    <property type="entry name" value="Alkaline phosphatase-like"/>
    <property type="match status" value="1"/>
</dbReference>
<dbReference type="CDD" id="cd16012">
    <property type="entry name" value="ALP"/>
    <property type="match status" value="1"/>
</dbReference>
<evidence type="ECO:0000256" key="5">
    <source>
        <dbReference type="RuleBase" id="RU003946"/>
    </source>
</evidence>
<dbReference type="InterPro" id="IPR017850">
    <property type="entry name" value="Alkaline_phosphatase_core_sf"/>
</dbReference>
<feature type="active site" description="Phosphoserine intermediate" evidence="3">
    <location>
        <position position="49"/>
    </location>
</feature>
<evidence type="ECO:0000256" key="2">
    <source>
        <dbReference type="ARBA" id="ARBA00022553"/>
    </source>
</evidence>
<gene>
    <name evidence="6" type="ORF">FSP39_023195</name>
</gene>
<feature type="binding site" evidence="4">
    <location>
        <position position="110"/>
    </location>
    <ligand>
        <name>Mg(2+)</name>
        <dbReference type="ChEBI" id="CHEBI:18420"/>
    </ligand>
</feature>
<accession>A0AA88YI69</accession>
<feature type="binding site" evidence="4">
    <location>
        <position position="279"/>
    </location>
    <ligand>
        <name>Zn(2+)</name>
        <dbReference type="ChEBI" id="CHEBI:29105"/>
        <label>2</label>
    </ligand>
</feature>
<dbReference type="Gene3D" id="3.40.720.10">
    <property type="entry name" value="Alkaline Phosphatase, subunit A"/>
    <property type="match status" value="2"/>
</dbReference>
<feature type="binding site" evidence="4">
    <location>
        <position position="274"/>
    </location>
    <ligand>
        <name>Mg(2+)</name>
        <dbReference type="ChEBI" id="CHEBI:18420"/>
    </ligand>
</feature>
<dbReference type="EMBL" id="VSWD01000004">
    <property type="protein sequence ID" value="KAK3105350.1"/>
    <property type="molecule type" value="Genomic_DNA"/>
</dbReference>
<name>A0AA88YI69_PINIB</name>
<keyword evidence="7" id="KW-1185">Reference proteome</keyword>
<evidence type="ECO:0000256" key="3">
    <source>
        <dbReference type="PIRSR" id="PIRSR601952-1"/>
    </source>
</evidence>
<keyword evidence="4" id="KW-0460">Magnesium</keyword>
<dbReference type="PANTHER" id="PTHR11596">
    <property type="entry name" value="ALKALINE PHOSPHATASE"/>
    <property type="match status" value="1"/>
</dbReference>
<comment type="caution">
    <text evidence="6">The sequence shown here is derived from an EMBL/GenBank/DDBJ whole genome shotgun (WGS) entry which is preliminary data.</text>
</comment>
<dbReference type="PANTHER" id="PTHR11596:SF5">
    <property type="entry name" value="ALKALINE PHOSPHATASE"/>
    <property type="match status" value="1"/>
</dbReference>
<comment type="cofactor">
    <cofactor evidence="4">
        <name>Zn(2+)</name>
        <dbReference type="ChEBI" id="CHEBI:29105"/>
    </cofactor>
    <text evidence="4">Binds 2 Zn(2+) ions.</text>
</comment>
<reference evidence="6" key="1">
    <citation type="submission" date="2019-08" db="EMBL/GenBank/DDBJ databases">
        <title>The improved chromosome-level genome for the pearl oyster Pinctada fucata martensii using PacBio sequencing and Hi-C.</title>
        <authorList>
            <person name="Zheng Z."/>
        </authorList>
    </citation>
    <scope>NUCLEOTIDE SEQUENCE</scope>
    <source>
        <strain evidence="6">ZZ-2019</strain>
        <tissue evidence="6">Adductor muscle</tissue>
    </source>
</reference>
<keyword evidence="4" id="KW-0862">Zinc</keyword>
<feature type="binding site" evidence="4">
    <location>
        <position position="320"/>
    </location>
    <ligand>
        <name>Zn(2+)</name>
        <dbReference type="ChEBI" id="CHEBI:29105"/>
        <label>2</label>
    </ligand>
</feature>
<dbReference type="AlphaFoldDB" id="A0AA88YI69"/>
<sequence length="559" mass="62216">MGVSTLTTARILKGQLKGKTGEEEQLTWDKFPHSAFSKTYNQDHQTPDSAGTATAFLAGVKTNKGVIGVDARVKRGDCSTTPDTKLYSIGKLSLEKGKKVGFVTTTRVTHATPAALYAHTPERDWEGDDEKPSTGADDCKDIATQLVDENQDISVIMGGGRRYFLPQTMNDFERGSNSNSGRRDGRNLIEAWEMSKRDKNQTYRFVWNSTGFNSVDPHTTDYLLGLFESSHMQYEADRKDPSKETAGEPSLAEMTEKAIGILRKDPDGFFLLVEAGRIDHGHHATKAYLALHDTLAFDDAVAKAVEMTSEQDTLIIVTADHSHTFAMGGYPTRGNPIFGLTDKDGKSALDNNKKTYTTLVYGNGPGYQDVRQNLTENITCKYKTYTTLVYGNGPGYQDVRQNLTEDVTWYQDIRQNLTEDVPCKYKTYTTLMYGNGPGFKNVRQNLTEDVTCKYKTYTTQDTAFPLDSETHGGEDVGIFARGPFSHLFHGVREQNYIAHVMAFASCVGRYKDDKDCAASYKQPEAQDDTSSNPAPNVRMHCSLIIFISLSKFVFSFLSF</sequence>
<evidence type="ECO:0000256" key="4">
    <source>
        <dbReference type="PIRSR" id="PIRSR601952-2"/>
    </source>
</evidence>
<proteinExistence type="inferred from homology"/>
<comment type="similarity">
    <text evidence="5">Belongs to the alkaline phosphatase family.</text>
</comment>
<keyword evidence="4" id="KW-0479">Metal-binding</keyword>
<dbReference type="EC" id="3.1.3.1" evidence="1"/>
<protein>
    <recommendedName>
        <fullName evidence="1">alkaline phosphatase</fullName>
        <ecNumber evidence="1">3.1.3.1</ecNumber>
    </recommendedName>
</protein>
<dbReference type="PRINTS" id="PR00113">
    <property type="entry name" value="ALKPHPHTASE"/>
</dbReference>
<keyword evidence="2" id="KW-0597">Phosphoprotein</keyword>
<evidence type="ECO:0000313" key="6">
    <source>
        <dbReference type="EMBL" id="KAK3105350.1"/>
    </source>
</evidence>
<feature type="binding site" evidence="4">
    <location>
        <position position="321"/>
    </location>
    <ligand>
        <name>Zn(2+)</name>
        <dbReference type="ChEBI" id="CHEBI:29105"/>
        <label>2</label>
    </ligand>
</feature>
<dbReference type="SMART" id="SM00098">
    <property type="entry name" value="alkPPc"/>
    <property type="match status" value="1"/>
</dbReference>
<feature type="binding site" evidence="4">
    <location>
        <position position="283"/>
    </location>
    <ligand>
        <name>Zn(2+)</name>
        <dbReference type="ChEBI" id="CHEBI:29105"/>
        <label>2</label>
    </ligand>
</feature>
<dbReference type="Proteomes" id="UP001186944">
    <property type="component" value="Unassembled WGS sequence"/>
</dbReference>
<feature type="binding site" evidence="4">
    <location>
        <position position="471"/>
    </location>
    <ligand>
        <name>Zn(2+)</name>
        <dbReference type="ChEBI" id="CHEBI:29105"/>
        <label>2</label>
    </ligand>
</feature>
<dbReference type="GO" id="GO:0046872">
    <property type="term" value="F:metal ion binding"/>
    <property type="evidence" value="ECO:0007669"/>
    <property type="project" value="UniProtKB-KW"/>
</dbReference>
<organism evidence="6 7">
    <name type="scientific">Pinctada imbricata</name>
    <name type="common">Atlantic pearl-oyster</name>
    <name type="synonym">Pinctada martensii</name>
    <dbReference type="NCBI Taxonomy" id="66713"/>
    <lineage>
        <taxon>Eukaryota</taxon>
        <taxon>Metazoa</taxon>
        <taxon>Spiralia</taxon>
        <taxon>Lophotrochozoa</taxon>
        <taxon>Mollusca</taxon>
        <taxon>Bivalvia</taxon>
        <taxon>Autobranchia</taxon>
        <taxon>Pteriomorphia</taxon>
        <taxon>Pterioida</taxon>
        <taxon>Pterioidea</taxon>
        <taxon>Pteriidae</taxon>
        <taxon>Pinctada</taxon>
    </lineage>
</organism>
<evidence type="ECO:0000313" key="7">
    <source>
        <dbReference type="Proteomes" id="UP001186944"/>
    </source>
</evidence>
<comment type="cofactor">
    <cofactor evidence="4">
        <name>Mg(2+)</name>
        <dbReference type="ChEBI" id="CHEBI:18420"/>
    </cofactor>
    <text evidence="4">Binds 1 Mg(2+) ion.</text>
</comment>
<evidence type="ECO:0000256" key="1">
    <source>
        <dbReference type="ARBA" id="ARBA00012647"/>
    </source>
</evidence>
<dbReference type="Pfam" id="PF00245">
    <property type="entry name" value="Alk_phosphatase"/>
    <property type="match status" value="2"/>
</dbReference>
<feature type="binding site" evidence="4">
    <location>
        <position position="112"/>
    </location>
    <ligand>
        <name>Mg(2+)</name>
        <dbReference type="ChEBI" id="CHEBI:18420"/>
    </ligand>
</feature>